<keyword evidence="2 7" id="KW-0812">Transmembrane</keyword>
<evidence type="ECO:0000256" key="4">
    <source>
        <dbReference type="ARBA" id="ARBA00023136"/>
    </source>
</evidence>
<dbReference type="InterPro" id="IPR052902">
    <property type="entry name" value="ABC-2_transporter"/>
</dbReference>
<evidence type="ECO:0000256" key="6">
    <source>
        <dbReference type="SAM" id="MobiDB-lite"/>
    </source>
</evidence>
<sequence>MSTATTDTTPTDTTPTAVSARAAQGPRARSAVLRSEFRLFRREPGALFGVLVFPPGLLAILGSVPAFRDTDPDLGGLRLIDAYVPVTVLLPMIVAGLQAMPPVLAGYRERGILRRMSTTPVRPSALLGAQMGINGAAAFCSALISLAVGRLAFDVTLPRQAVGYLLALVLTVVVALSLGALVSARARTSKIANAIGSAVFFPSMFCAGVWLPVQSMPTTLADIVQCTPFGAAAQALSQAAAGDWPAWSHLGVLAAWAVVLTGAAARWFRWE</sequence>
<comment type="caution">
    <text evidence="9">The sequence shown here is derived from an EMBL/GenBank/DDBJ whole genome shotgun (WGS) entry which is preliminary data.</text>
</comment>
<proteinExistence type="predicted"/>
<feature type="transmembrane region" description="Helical" evidence="7">
    <location>
        <begin position="44"/>
        <end position="62"/>
    </location>
</feature>
<reference evidence="9" key="1">
    <citation type="submission" date="2022-10" db="EMBL/GenBank/DDBJ databases">
        <title>Streptomyces beihaiensis sp. nov., a chitin degrading actinobacterium, isolated from shrimp pond soil.</title>
        <authorList>
            <person name="Xie J."/>
            <person name="Shen N."/>
        </authorList>
    </citation>
    <scope>NUCLEOTIDE SEQUENCE</scope>
    <source>
        <strain evidence="9">GXMU-J5</strain>
    </source>
</reference>
<evidence type="ECO:0000256" key="5">
    <source>
        <dbReference type="ARBA" id="ARBA00023251"/>
    </source>
</evidence>
<dbReference type="InterPro" id="IPR000412">
    <property type="entry name" value="ABC_2_transport"/>
</dbReference>
<accession>A0ABT3TSE7</accession>
<dbReference type="PIRSF" id="PIRSF006648">
    <property type="entry name" value="DrrB"/>
    <property type="match status" value="1"/>
</dbReference>
<dbReference type="InterPro" id="IPR047817">
    <property type="entry name" value="ABC2_TM_bact-type"/>
</dbReference>
<feature type="region of interest" description="Disordered" evidence="6">
    <location>
        <begin position="1"/>
        <end position="25"/>
    </location>
</feature>
<feature type="transmembrane region" description="Helical" evidence="7">
    <location>
        <begin position="161"/>
        <end position="184"/>
    </location>
</feature>
<keyword evidence="10" id="KW-1185">Reference proteome</keyword>
<name>A0ABT3TSE7_9ACTN</name>
<gene>
    <name evidence="9" type="ORF">OFY01_09350</name>
</gene>
<dbReference type="PROSITE" id="PS51012">
    <property type="entry name" value="ABC_TM2"/>
    <property type="match status" value="1"/>
</dbReference>
<dbReference type="PANTHER" id="PTHR43027">
    <property type="entry name" value="DOXORUBICIN RESISTANCE ABC TRANSPORTER PERMEASE PROTEIN DRRC-RELATED"/>
    <property type="match status" value="1"/>
</dbReference>
<protein>
    <submittedName>
        <fullName evidence="9">ABC transporter permease</fullName>
    </submittedName>
</protein>
<keyword evidence="5" id="KW-0046">Antibiotic resistance</keyword>
<feature type="compositionally biased region" description="Low complexity" evidence="6">
    <location>
        <begin position="1"/>
        <end position="17"/>
    </location>
</feature>
<evidence type="ECO:0000256" key="7">
    <source>
        <dbReference type="SAM" id="Phobius"/>
    </source>
</evidence>
<feature type="transmembrane region" description="Helical" evidence="7">
    <location>
        <begin position="125"/>
        <end position="149"/>
    </location>
</feature>
<evidence type="ECO:0000256" key="2">
    <source>
        <dbReference type="ARBA" id="ARBA00022692"/>
    </source>
</evidence>
<dbReference type="PANTHER" id="PTHR43027:SF2">
    <property type="entry name" value="TRANSPORT PERMEASE PROTEIN"/>
    <property type="match status" value="1"/>
</dbReference>
<dbReference type="Proteomes" id="UP001163064">
    <property type="component" value="Unassembled WGS sequence"/>
</dbReference>
<dbReference type="RefSeq" id="WP_266598180.1">
    <property type="nucleotide sequence ID" value="NZ_JAPHNL010000078.1"/>
</dbReference>
<evidence type="ECO:0000256" key="1">
    <source>
        <dbReference type="ARBA" id="ARBA00004141"/>
    </source>
</evidence>
<feature type="transmembrane region" description="Helical" evidence="7">
    <location>
        <begin position="82"/>
        <end position="104"/>
    </location>
</feature>
<dbReference type="EMBL" id="JAPHNL010000078">
    <property type="protein sequence ID" value="MCX3059963.1"/>
    <property type="molecule type" value="Genomic_DNA"/>
</dbReference>
<dbReference type="Pfam" id="PF12698">
    <property type="entry name" value="ABC2_membrane_3"/>
    <property type="match status" value="1"/>
</dbReference>
<feature type="transmembrane region" description="Helical" evidence="7">
    <location>
        <begin position="246"/>
        <end position="268"/>
    </location>
</feature>
<feature type="domain" description="ABC transmembrane type-2" evidence="8">
    <location>
        <begin position="45"/>
        <end position="271"/>
    </location>
</feature>
<evidence type="ECO:0000313" key="9">
    <source>
        <dbReference type="EMBL" id="MCX3059963.1"/>
    </source>
</evidence>
<organism evidence="9 10">
    <name type="scientific">Streptomyces beihaiensis</name>
    <dbReference type="NCBI Taxonomy" id="2984495"/>
    <lineage>
        <taxon>Bacteria</taxon>
        <taxon>Bacillati</taxon>
        <taxon>Actinomycetota</taxon>
        <taxon>Actinomycetes</taxon>
        <taxon>Kitasatosporales</taxon>
        <taxon>Streptomycetaceae</taxon>
        <taxon>Streptomyces</taxon>
    </lineage>
</organism>
<comment type="subcellular location">
    <subcellularLocation>
        <location evidence="1">Membrane</location>
        <topology evidence="1">Multi-pass membrane protein</topology>
    </subcellularLocation>
</comment>
<keyword evidence="3 7" id="KW-1133">Transmembrane helix</keyword>
<evidence type="ECO:0000259" key="8">
    <source>
        <dbReference type="PROSITE" id="PS51012"/>
    </source>
</evidence>
<evidence type="ECO:0000256" key="3">
    <source>
        <dbReference type="ARBA" id="ARBA00022989"/>
    </source>
</evidence>
<keyword evidence="4 7" id="KW-0472">Membrane</keyword>
<dbReference type="InterPro" id="IPR013525">
    <property type="entry name" value="ABC2_TM"/>
</dbReference>
<feature type="transmembrane region" description="Helical" evidence="7">
    <location>
        <begin position="191"/>
        <end position="211"/>
    </location>
</feature>
<evidence type="ECO:0000313" key="10">
    <source>
        <dbReference type="Proteomes" id="UP001163064"/>
    </source>
</evidence>